<dbReference type="SMART" id="SM00054">
    <property type="entry name" value="EFh"/>
    <property type="match status" value="3"/>
</dbReference>
<dbReference type="GO" id="GO:0005509">
    <property type="term" value="F:calcium ion binding"/>
    <property type="evidence" value="ECO:0007669"/>
    <property type="project" value="InterPro"/>
</dbReference>
<reference evidence="6" key="1">
    <citation type="submission" date="2020-04" db="EMBL/GenBank/DDBJ databases">
        <authorList>
            <person name="Neveu A P."/>
        </authorList>
    </citation>
    <scope>NUCLEOTIDE SEQUENCE</scope>
    <source>
        <tissue evidence="6">Whole embryo</tissue>
    </source>
</reference>
<evidence type="ECO:0000313" key="6">
    <source>
        <dbReference type="EMBL" id="CAB3227629.1"/>
    </source>
</evidence>
<sequence>MAGTARHDYEMTQKAKKQLTTTKNPIEKLRLQCLARGSSGIKGLGRTFKIMDDDGNKKLDIKEFKKGLRDYGVDIEPDEVQEMFDAFDKDHSGSIDFDEFLVRLRPPISKARKDLIQRAFMKLDKTKDGVITVEDLRGVYNAKHHPKYQNGEWTEDDVFRKFLESFDTPGEADGEVTWDEFLNYYVGVSASIDQDVYFDVMMRKAWKL</sequence>
<evidence type="ECO:0000256" key="2">
    <source>
        <dbReference type="ARBA" id="ARBA00022737"/>
    </source>
</evidence>
<dbReference type="PANTHER" id="PTHR34524:SF6">
    <property type="entry name" value="CALCYPHOSINE LIKE"/>
    <property type="match status" value="1"/>
</dbReference>
<feature type="domain" description="EF-hand" evidence="5">
    <location>
        <begin position="111"/>
        <end position="146"/>
    </location>
</feature>
<dbReference type="InterPro" id="IPR011992">
    <property type="entry name" value="EF-hand-dom_pair"/>
</dbReference>
<dbReference type="AlphaFoldDB" id="A0A6F9D8V6"/>
<proteinExistence type="evidence at transcript level"/>
<gene>
    <name evidence="6" type="primary">Capsl</name>
</gene>
<dbReference type="InterPro" id="IPR051581">
    <property type="entry name" value="Ca-bind"/>
</dbReference>
<organism evidence="6">
    <name type="scientific">Phallusia mammillata</name>
    <dbReference type="NCBI Taxonomy" id="59560"/>
    <lineage>
        <taxon>Eukaryota</taxon>
        <taxon>Metazoa</taxon>
        <taxon>Chordata</taxon>
        <taxon>Tunicata</taxon>
        <taxon>Ascidiacea</taxon>
        <taxon>Phlebobranchia</taxon>
        <taxon>Ascidiidae</taxon>
        <taxon>Phallusia</taxon>
    </lineage>
</organism>
<dbReference type="PROSITE" id="PS00018">
    <property type="entry name" value="EF_HAND_1"/>
    <property type="match status" value="2"/>
</dbReference>
<dbReference type="EMBL" id="LR783578">
    <property type="protein sequence ID" value="CAB3227629.1"/>
    <property type="molecule type" value="mRNA"/>
</dbReference>
<dbReference type="CDD" id="cd00051">
    <property type="entry name" value="EFh"/>
    <property type="match status" value="1"/>
</dbReference>
<protein>
    <submittedName>
        <fullName evidence="6">Calcyphosin-like protein</fullName>
    </submittedName>
</protein>
<dbReference type="InterPro" id="IPR018247">
    <property type="entry name" value="EF_Hand_1_Ca_BS"/>
</dbReference>
<dbReference type="InterPro" id="IPR002048">
    <property type="entry name" value="EF_hand_dom"/>
</dbReference>
<feature type="domain" description="EF-hand" evidence="5">
    <location>
        <begin position="75"/>
        <end position="110"/>
    </location>
</feature>
<keyword evidence="3" id="KW-0106">Calcium</keyword>
<evidence type="ECO:0000256" key="3">
    <source>
        <dbReference type="ARBA" id="ARBA00022837"/>
    </source>
</evidence>
<evidence type="ECO:0000256" key="4">
    <source>
        <dbReference type="SAM" id="MobiDB-lite"/>
    </source>
</evidence>
<dbReference type="FunFam" id="1.10.238.10:FF:000178">
    <property type="entry name" value="Calmodulin-2 A"/>
    <property type="match status" value="1"/>
</dbReference>
<dbReference type="Pfam" id="PF13499">
    <property type="entry name" value="EF-hand_7"/>
    <property type="match status" value="2"/>
</dbReference>
<evidence type="ECO:0000256" key="1">
    <source>
        <dbReference type="ARBA" id="ARBA00022723"/>
    </source>
</evidence>
<keyword evidence="1" id="KW-0479">Metal-binding</keyword>
<dbReference type="PANTHER" id="PTHR34524">
    <property type="entry name" value="CALCYPHOSIN"/>
    <property type="match status" value="1"/>
</dbReference>
<dbReference type="SUPFAM" id="SSF47473">
    <property type="entry name" value="EF-hand"/>
    <property type="match status" value="1"/>
</dbReference>
<feature type="region of interest" description="Disordered" evidence="4">
    <location>
        <begin position="1"/>
        <end position="20"/>
    </location>
</feature>
<name>A0A6F9D8V6_9ASCI</name>
<feature type="compositionally biased region" description="Basic and acidic residues" evidence="4">
    <location>
        <begin position="1"/>
        <end position="13"/>
    </location>
</feature>
<dbReference type="GO" id="GO:0043226">
    <property type="term" value="C:organelle"/>
    <property type="evidence" value="ECO:0007669"/>
    <property type="project" value="UniProtKB-ARBA"/>
</dbReference>
<accession>A0A6F9D8V6</accession>
<keyword evidence="2" id="KW-0677">Repeat</keyword>
<dbReference type="PROSITE" id="PS50222">
    <property type="entry name" value="EF_HAND_2"/>
    <property type="match status" value="3"/>
</dbReference>
<evidence type="ECO:0000259" key="5">
    <source>
        <dbReference type="PROSITE" id="PS50222"/>
    </source>
</evidence>
<dbReference type="Gene3D" id="1.10.238.10">
    <property type="entry name" value="EF-hand"/>
    <property type="match status" value="2"/>
</dbReference>
<feature type="domain" description="EF-hand" evidence="5">
    <location>
        <begin position="39"/>
        <end position="74"/>
    </location>
</feature>